<proteinExistence type="predicted"/>
<gene>
    <name evidence="1" type="ORF">LCGC14_3130080</name>
</gene>
<reference evidence="1" key="1">
    <citation type="journal article" date="2015" name="Nature">
        <title>Complex archaea that bridge the gap between prokaryotes and eukaryotes.</title>
        <authorList>
            <person name="Spang A."/>
            <person name="Saw J.H."/>
            <person name="Jorgensen S.L."/>
            <person name="Zaremba-Niedzwiedzka K."/>
            <person name="Martijn J."/>
            <person name="Lind A.E."/>
            <person name="van Eijk R."/>
            <person name="Schleper C."/>
            <person name="Guy L."/>
            <person name="Ettema T.J."/>
        </authorList>
    </citation>
    <scope>NUCLEOTIDE SEQUENCE</scope>
</reference>
<organism evidence="1">
    <name type="scientific">marine sediment metagenome</name>
    <dbReference type="NCBI Taxonomy" id="412755"/>
    <lineage>
        <taxon>unclassified sequences</taxon>
        <taxon>metagenomes</taxon>
        <taxon>ecological metagenomes</taxon>
    </lineage>
</organism>
<feature type="non-terminal residue" evidence="1">
    <location>
        <position position="280"/>
    </location>
</feature>
<accession>A0A0F8VZX4</accession>
<evidence type="ECO:0000313" key="1">
    <source>
        <dbReference type="EMBL" id="KKK49932.1"/>
    </source>
</evidence>
<dbReference type="EMBL" id="LAZR01068284">
    <property type="protein sequence ID" value="KKK49932.1"/>
    <property type="molecule type" value="Genomic_DNA"/>
</dbReference>
<protein>
    <submittedName>
        <fullName evidence="1">Uncharacterized protein</fullName>
    </submittedName>
</protein>
<sequence length="280" mass="32313">MKDKLVRKFKDEAVAVYAIEKESSQPDFKRYVVSTRDTRDLMNHPEIINCDFTNLMRNGITNALKGINVLDRLSCINSKSVNVCHILRGGLNFQVRDALRKAYGYKWHSSSYISSQRILKKGRFEITEDQYRKFIIPNDATLYTADIVASGVSLNHGFEYIDSYLESQGFELHNMIFITIGCIEAERVLQKWHDIFKEKYPGFNNSFLIYLEGRFGLAVKGTPLRNYLYDTDLLKNYRLGALLSPEYEHSQFEKMIIGLEACSIYDGGKKGFEPVNHIKD</sequence>
<comment type="caution">
    <text evidence="1">The sequence shown here is derived from an EMBL/GenBank/DDBJ whole genome shotgun (WGS) entry which is preliminary data.</text>
</comment>
<name>A0A0F8VZX4_9ZZZZ</name>
<dbReference type="AlphaFoldDB" id="A0A0F8VZX4"/>